<dbReference type="SUPFAM" id="SSF53300">
    <property type="entry name" value="vWA-like"/>
    <property type="match status" value="1"/>
</dbReference>
<reference evidence="4 5" key="1">
    <citation type="submission" date="2016-10" db="EMBL/GenBank/DDBJ databases">
        <authorList>
            <person name="de Groot N.N."/>
        </authorList>
    </citation>
    <scope>NUCLEOTIDE SEQUENCE [LARGE SCALE GENOMIC DNA]</scope>
    <source>
        <strain evidence="4 5">DSM 45514</strain>
    </source>
</reference>
<dbReference type="Gene3D" id="3.40.50.410">
    <property type="entry name" value="von Willebrand factor, type A domain"/>
    <property type="match status" value="1"/>
</dbReference>
<dbReference type="SMART" id="SM00327">
    <property type="entry name" value="VWA"/>
    <property type="match status" value="1"/>
</dbReference>
<evidence type="ECO:0000256" key="2">
    <source>
        <dbReference type="SAM" id="SignalP"/>
    </source>
</evidence>
<sequence length="446" mass="50182">MVKEDQMMCKKYWLSFLLIVALSLTACSSQAEDPSEGQDKNKKAATEIEGILKQEPGPFSGKEISMDKLHQELDQLPDDMKADEAYTHLVNQVGEDYQSVAKKIENFDPSYQVDGFEKKGGDGKEQADGDKEKKQLHIEILLDASGSMAGKVNGKVKMEEAKEAIEDFVSDVPKDAKISLRVYGHKGSNAQKDKAVSCDSAEVIYPHGAYKKDAFSKALDQVEPTGWTPLAKAMNGAKQDLASETGKDVKNVVYVVSDGKETCGGDPVKEAQKLHKSEIEAVVNIIGFDMDASSRQALKEVAEAGGGFYESVKTGEDILRIFRENREKVMDAHRATNYRNRHTFDMMAHKRAMQEKIDDLVSQLYPQRGTLVIRYDREQERLEKAAQYLEDQGKLNEEESKKLDKLLEKRHTELKNYREKKQKEMNDQLDQAIEQASEQVEENISD</sequence>
<feature type="compositionally biased region" description="Basic and acidic residues" evidence="1">
    <location>
        <begin position="417"/>
        <end position="426"/>
    </location>
</feature>
<protein>
    <submittedName>
        <fullName evidence="4">D-amino-acid dehydrogenase</fullName>
    </submittedName>
</protein>
<evidence type="ECO:0000313" key="5">
    <source>
        <dbReference type="Proteomes" id="UP000199387"/>
    </source>
</evidence>
<dbReference type="STRING" id="1236220.SAMN04488112_11968"/>
<keyword evidence="5" id="KW-1185">Reference proteome</keyword>
<dbReference type="PROSITE" id="PS50234">
    <property type="entry name" value="VWFA"/>
    <property type="match status" value="1"/>
</dbReference>
<feature type="region of interest" description="Disordered" evidence="1">
    <location>
        <begin position="30"/>
        <end position="63"/>
    </location>
</feature>
<feature type="compositionally biased region" description="Basic and acidic residues" evidence="1">
    <location>
        <begin position="37"/>
        <end position="52"/>
    </location>
</feature>
<dbReference type="AlphaFoldDB" id="A0A1G6Q3D4"/>
<keyword evidence="2" id="KW-0732">Signal</keyword>
<dbReference type="EMBL" id="FMZA01000019">
    <property type="protein sequence ID" value="SDC86853.1"/>
    <property type="molecule type" value="Genomic_DNA"/>
</dbReference>
<evidence type="ECO:0000256" key="1">
    <source>
        <dbReference type="SAM" id="MobiDB-lite"/>
    </source>
</evidence>
<feature type="region of interest" description="Disordered" evidence="1">
    <location>
        <begin position="417"/>
        <end position="446"/>
    </location>
</feature>
<feature type="domain" description="VWFA" evidence="3">
    <location>
        <begin position="137"/>
        <end position="329"/>
    </location>
</feature>
<dbReference type="PROSITE" id="PS51257">
    <property type="entry name" value="PROKAR_LIPOPROTEIN"/>
    <property type="match status" value="1"/>
</dbReference>
<feature type="signal peptide" evidence="2">
    <location>
        <begin position="1"/>
        <end position="31"/>
    </location>
</feature>
<dbReference type="Pfam" id="PF00092">
    <property type="entry name" value="VWA"/>
    <property type="match status" value="1"/>
</dbReference>
<evidence type="ECO:0000259" key="3">
    <source>
        <dbReference type="PROSITE" id="PS50234"/>
    </source>
</evidence>
<gene>
    <name evidence="4" type="ORF">SAMN04488112_11968</name>
</gene>
<name>A0A1G6Q3D4_9BACL</name>
<organism evidence="4 5">
    <name type="scientific">Melghirimyces thermohalophilus</name>
    <dbReference type="NCBI Taxonomy" id="1236220"/>
    <lineage>
        <taxon>Bacteria</taxon>
        <taxon>Bacillati</taxon>
        <taxon>Bacillota</taxon>
        <taxon>Bacilli</taxon>
        <taxon>Bacillales</taxon>
        <taxon>Thermoactinomycetaceae</taxon>
        <taxon>Melghirimyces</taxon>
    </lineage>
</organism>
<dbReference type="InterPro" id="IPR036465">
    <property type="entry name" value="vWFA_dom_sf"/>
</dbReference>
<evidence type="ECO:0000313" key="4">
    <source>
        <dbReference type="EMBL" id="SDC86853.1"/>
    </source>
</evidence>
<dbReference type="InterPro" id="IPR002035">
    <property type="entry name" value="VWF_A"/>
</dbReference>
<proteinExistence type="predicted"/>
<feature type="chain" id="PRO_5011763728" evidence="2">
    <location>
        <begin position="32"/>
        <end position="446"/>
    </location>
</feature>
<dbReference type="Proteomes" id="UP000199387">
    <property type="component" value="Unassembled WGS sequence"/>
</dbReference>
<accession>A0A1G6Q3D4</accession>